<dbReference type="Pfam" id="PF01556">
    <property type="entry name" value="DnaJ_C"/>
    <property type="match status" value="1"/>
</dbReference>
<protein>
    <submittedName>
        <fullName evidence="9">Molecular chaperone DnaJ</fullName>
    </submittedName>
</protein>
<dbReference type="CDD" id="cd06257">
    <property type="entry name" value="DnaJ"/>
    <property type="match status" value="1"/>
</dbReference>
<evidence type="ECO:0000256" key="4">
    <source>
        <dbReference type="ARBA" id="ARBA00022833"/>
    </source>
</evidence>
<dbReference type="PROSITE" id="PS50076">
    <property type="entry name" value="DNAJ_2"/>
    <property type="match status" value="1"/>
</dbReference>
<sequence>MFAFSRGLAKSFACFGKCAPKTNVFLWQTKSTFARSFFNGFGGYAGNMGCRGNPVDKTYYDLLEVKVDASADDIKKAFRKMAMKHHPDRGGNIEMFKKVKEAYDVLSNEDKRQIYDQLGPDGLQQSGDAADYSSYANLNDIFESIFGAGAGGFSQRQTRTDDMVQRLPLTLEELYAGTKKDFTVTRNKLCTECKGVGTTKPNAVKRCPRCNGKGFIMQTTMMMGIMAQMQSVCPECGGEGSSISSKDKCKTCHGKKVKRVREDMSVTIKPGMDHGQKVVLRGAADQDPHMETGDIVFYIDQIPHSVFRRRGSDLFVRSQISLLDSLTHASLQLRHLSGKTVRLETLEGDLLPPGAVRCVEGLGMPMYGQEGQFGRLFVQMSVQYPKELSPKQQELLKMALGAPGAVAKGAEEKKPAAEEKKPEEKEEKKPEEKEEKKPEEKEEKKPEEKEEKKPEEKEEKKPEEKEEKKPEEKEEKKAEEKEEKKPEETKEEKKETKEEAKETVYTMKPCDQSIYANRKLWDALFQ</sequence>
<dbReference type="GO" id="GO:0005524">
    <property type="term" value="F:ATP binding"/>
    <property type="evidence" value="ECO:0007669"/>
    <property type="project" value="InterPro"/>
</dbReference>
<feature type="region of interest" description="Disordered" evidence="6">
    <location>
        <begin position="405"/>
        <end position="504"/>
    </location>
</feature>
<dbReference type="InterPro" id="IPR036410">
    <property type="entry name" value="HSP_DnaJ_Cys-rich_dom_sf"/>
</dbReference>
<dbReference type="PROSITE" id="PS00636">
    <property type="entry name" value="DNAJ_1"/>
    <property type="match status" value="1"/>
</dbReference>
<dbReference type="SUPFAM" id="SSF49493">
    <property type="entry name" value="HSP40/DnaJ peptide-binding domain"/>
    <property type="match status" value="2"/>
</dbReference>
<dbReference type="Pfam" id="PF00684">
    <property type="entry name" value="DnaJ_CXXCXGXG"/>
    <property type="match status" value="1"/>
</dbReference>
<dbReference type="InterPro" id="IPR001305">
    <property type="entry name" value="HSP_DnaJ_Cys-rich_dom"/>
</dbReference>
<dbReference type="FunFam" id="2.10.230.10:FF:000001">
    <property type="entry name" value="DnaJ subfamily A member 2"/>
    <property type="match status" value="1"/>
</dbReference>
<dbReference type="STRING" id="478820.A0A196SGR3"/>
<keyword evidence="3 5" id="KW-0863">Zinc-finger</keyword>
<dbReference type="SMART" id="SM00271">
    <property type="entry name" value="DnaJ"/>
    <property type="match status" value="1"/>
</dbReference>
<evidence type="ECO:0000259" key="8">
    <source>
        <dbReference type="PROSITE" id="PS51188"/>
    </source>
</evidence>
<dbReference type="PANTHER" id="PTHR43888">
    <property type="entry name" value="DNAJ-LIKE-2, ISOFORM A-RELATED"/>
    <property type="match status" value="1"/>
</dbReference>
<comment type="caution">
    <text evidence="9">The sequence shown here is derived from an EMBL/GenBank/DDBJ whole genome shotgun (WGS) entry which is preliminary data.</text>
</comment>
<dbReference type="Gene3D" id="2.60.260.20">
    <property type="entry name" value="Urease metallochaperone UreE, N-terminal domain"/>
    <property type="match status" value="2"/>
</dbReference>
<dbReference type="HAMAP" id="MF_01152">
    <property type="entry name" value="DnaJ"/>
    <property type="match status" value="1"/>
</dbReference>
<dbReference type="InterPro" id="IPR001623">
    <property type="entry name" value="DnaJ_domain"/>
</dbReference>
<dbReference type="FunFam" id="2.60.260.20:FF:000003">
    <property type="entry name" value="DnaJ subfamily A member 2"/>
    <property type="match status" value="1"/>
</dbReference>
<keyword evidence="4 5" id="KW-0862">Zinc</keyword>
<dbReference type="CDD" id="cd10719">
    <property type="entry name" value="DnaJ_zf"/>
    <property type="match status" value="1"/>
</dbReference>
<dbReference type="Gene3D" id="2.10.230.10">
    <property type="entry name" value="Heat shock protein DnaJ, cysteine-rich domain"/>
    <property type="match status" value="1"/>
</dbReference>
<dbReference type="GO" id="GO:0008270">
    <property type="term" value="F:zinc ion binding"/>
    <property type="evidence" value="ECO:0007669"/>
    <property type="project" value="UniProtKB-KW"/>
</dbReference>
<dbReference type="CDD" id="cd10747">
    <property type="entry name" value="DnaJ_C"/>
    <property type="match status" value="1"/>
</dbReference>
<evidence type="ECO:0000256" key="2">
    <source>
        <dbReference type="ARBA" id="ARBA00022737"/>
    </source>
</evidence>
<evidence type="ECO:0000313" key="9">
    <source>
        <dbReference type="EMBL" id="OAO15149.1"/>
    </source>
</evidence>
<dbReference type="GO" id="GO:0030544">
    <property type="term" value="F:Hsp70 protein binding"/>
    <property type="evidence" value="ECO:0007669"/>
    <property type="project" value="InterPro"/>
</dbReference>
<dbReference type="InterPro" id="IPR002939">
    <property type="entry name" value="DnaJ_C"/>
</dbReference>
<keyword evidence="10" id="KW-1185">Reference proteome</keyword>
<dbReference type="PROSITE" id="PS51188">
    <property type="entry name" value="ZF_CR"/>
    <property type="match status" value="1"/>
</dbReference>
<reference evidence="9 10" key="1">
    <citation type="submission" date="2016-05" db="EMBL/GenBank/DDBJ databases">
        <title>Nuclear genome of Blastocystis sp. subtype 1 NandII.</title>
        <authorList>
            <person name="Gentekaki E."/>
            <person name="Curtis B."/>
            <person name="Stairs C."/>
            <person name="Eme L."/>
            <person name="Herman E."/>
            <person name="Klimes V."/>
            <person name="Arias M.C."/>
            <person name="Elias M."/>
            <person name="Hilliou F."/>
            <person name="Klute M."/>
            <person name="Malik S.-B."/>
            <person name="Pightling A."/>
            <person name="Rachubinski R."/>
            <person name="Salas D."/>
            <person name="Schlacht A."/>
            <person name="Suga H."/>
            <person name="Archibald J."/>
            <person name="Ball S.G."/>
            <person name="Clark G."/>
            <person name="Dacks J."/>
            <person name="Van Der Giezen M."/>
            <person name="Tsaousis A."/>
            <person name="Roger A."/>
        </authorList>
    </citation>
    <scope>NUCLEOTIDE SEQUENCE [LARGE SCALE GENOMIC DNA]</scope>
    <source>
        <strain evidence="10">ATCC 50177 / NandII</strain>
    </source>
</reference>
<dbReference type="SUPFAM" id="SSF46565">
    <property type="entry name" value="Chaperone J-domain"/>
    <property type="match status" value="1"/>
</dbReference>
<organism evidence="9 10">
    <name type="scientific">Blastocystis sp. subtype 1 (strain ATCC 50177 / NandII)</name>
    <dbReference type="NCBI Taxonomy" id="478820"/>
    <lineage>
        <taxon>Eukaryota</taxon>
        <taxon>Sar</taxon>
        <taxon>Stramenopiles</taxon>
        <taxon>Bigyra</taxon>
        <taxon>Opalozoa</taxon>
        <taxon>Opalinata</taxon>
        <taxon>Blastocystidae</taxon>
        <taxon>Blastocystis</taxon>
    </lineage>
</organism>
<feature type="zinc finger region" description="CR-type" evidence="5">
    <location>
        <begin position="177"/>
        <end position="261"/>
    </location>
</feature>
<dbReference type="GO" id="GO:0009408">
    <property type="term" value="P:response to heat"/>
    <property type="evidence" value="ECO:0007669"/>
    <property type="project" value="InterPro"/>
</dbReference>
<dbReference type="Proteomes" id="UP000078348">
    <property type="component" value="Unassembled WGS sequence"/>
</dbReference>
<evidence type="ECO:0000256" key="3">
    <source>
        <dbReference type="ARBA" id="ARBA00022771"/>
    </source>
</evidence>
<feature type="domain" description="CR-type" evidence="8">
    <location>
        <begin position="177"/>
        <end position="261"/>
    </location>
</feature>
<keyword evidence="2" id="KW-0677">Repeat</keyword>
<evidence type="ECO:0000256" key="5">
    <source>
        <dbReference type="PROSITE-ProRule" id="PRU00546"/>
    </source>
</evidence>
<dbReference type="InterPro" id="IPR018253">
    <property type="entry name" value="DnaJ_domain_CS"/>
</dbReference>
<dbReference type="Pfam" id="PF00226">
    <property type="entry name" value="DnaJ"/>
    <property type="match status" value="1"/>
</dbReference>
<dbReference type="GO" id="GO:0051082">
    <property type="term" value="F:unfolded protein binding"/>
    <property type="evidence" value="ECO:0007669"/>
    <property type="project" value="InterPro"/>
</dbReference>
<evidence type="ECO:0000256" key="1">
    <source>
        <dbReference type="ARBA" id="ARBA00022723"/>
    </source>
</evidence>
<dbReference type="OrthoDB" id="550424at2759"/>
<feature type="compositionally biased region" description="Basic and acidic residues" evidence="6">
    <location>
        <begin position="409"/>
        <end position="502"/>
    </location>
</feature>
<evidence type="ECO:0000313" key="10">
    <source>
        <dbReference type="Proteomes" id="UP000078348"/>
    </source>
</evidence>
<dbReference type="EMBL" id="LXWW01000168">
    <property type="protein sequence ID" value="OAO15149.1"/>
    <property type="molecule type" value="Genomic_DNA"/>
</dbReference>
<proteinExistence type="inferred from homology"/>
<dbReference type="InterPro" id="IPR012724">
    <property type="entry name" value="DnaJ"/>
</dbReference>
<evidence type="ECO:0000256" key="6">
    <source>
        <dbReference type="SAM" id="MobiDB-lite"/>
    </source>
</evidence>
<accession>A0A196SGR3</accession>
<evidence type="ECO:0000259" key="7">
    <source>
        <dbReference type="PROSITE" id="PS50076"/>
    </source>
</evidence>
<dbReference type="SUPFAM" id="SSF57938">
    <property type="entry name" value="DnaJ/Hsp40 cysteine-rich domain"/>
    <property type="match status" value="1"/>
</dbReference>
<dbReference type="InterPro" id="IPR044713">
    <property type="entry name" value="DNJA1/2-like"/>
</dbReference>
<keyword evidence="1 5" id="KW-0479">Metal-binding</keyword>
<dbReference type="Gene3D" id="1.10.287.110">
    <property type="entry name" value="DnaJ domain"/>
    <property type="match status" value="1"/>
</dbReference>
<dbReference type="InterPro" id="IPR008971">
    <property type="entry name" value="HSP40/DnaJ_pept-bd"/>
</dbReference>
<dbReference type="AlphaFoldDB" id="A0A196SGR3"/>
<name>A0A196SGR3_BLAHN</name>
<feature type="domain" description="J" evidence="7">
    <location>
        <begin position="58"/>
        <end position="119"/>
    </location>
</feature>
<gene>
    <name evidence="9" type="ORF">AV274_3135</name>
</gene>
<dbReference type="GO" id="GO:0006457">
    <property type="term" value="P:protein folding"/>
    <property type="evidence" value="ECO:0007669"/>
    <property type="project" value="InterPro"/>
</dbReference>
<dbReference type="PRINTS" id="PR00625">
    <property type="entry name" value="JDOMAIN"/>
</dbReference>
<dbReference type="InterPro" id="IPR036869">
    <property type="entry name" value="J_dom_sf"/>
</dbReference>